<evidence type="ECO:0000313" key="3">
    <source>
        <dbReference type="Proteomes" id="UP000644693"/>
    </source>
</evidence>
<accession>A0A918XII7</accession>
<dbReference type="GO" id="GO:0005737">
    <property type="term" value="C:cytoplasm"/>
    <property type="evidence" value="ECO:0007669"/>
    <property type="project" value="GOC"/>
</dbReference>
<dbReference type="InterPro" id="IPR006342">
    <property type="entry name" value="FkbM_mtfrase"/>
</dbReference>
<dbReference type="GO" id="GO:0006888">
    <property type="term" value="P:endoplasmic reticulum to Golgi vesicle-mediated transport"/>
    <property type="evidence" value="ECO:0007669"/>
    <property type="project" value="TreeGrafter"/>
</dbReference>
<name>A0A918XII7_9GAMM</name>
<dbReference type="SUPFAM" id="SSF53335">
    <property type="entry name" value="S-adenosyl-L-methionine-dependent methyltransferases"/>
    <property type="match status" value="1"/>
</dbReference>
<protein>
    <recommendedName>
        <fullName evidence="1">Methyltransferase FkbM domain-containing protein</fullName>
    </recommendedName>
</protein>
<comment type="caution">
    <text evidence="2">The sequence shown here is derived from an EMBL/GenBank/DDBJ whole genome shotgun (WGS) entry which is preliminary data.</text>
</comment>
<dbReference type="Proteomes" id="UP000644693">
    <property type="component" value="Unassembled WGS sequence"/>
</dbReference>
<dbReference type="RefSeq" id="WP_189477524.1">
    <property type="nucleotide sequence ID" value="NZ_BMYM01000002.1"/>
</dbReference>
<dbReference type="GO" id="GO:0005886">
    <property type="term" value="C:plasma membrane"/>
    <property type="evidence" value="ECO:0007669"/>
    <property type="project" value="TreeGrafter"/>
</dbReference>
<dbReference type="AlphaFoldDB" id="A0A918XII7"/>
<dbReference type="PANTHER" id="PTHR34009">
    <property type="entry name" value="PROTEIN STAR"/>
    <property type="match status" value="1"/>
</dbReference>
<reference evidence="2" key="2">
    <citation type="submission" date="2020-09" db="EMBL/GenBank/DDBJ databases">
        <authorList>
            <person name="Sun Q."/>
            <person name="Kim S."/>
        </authorList>
    </citation>
    <scope>NUCLEOTIDE SEQUENCE</scope>
    <source>
        <strain evidence="2">KCTC 23430</strain>
    </source>
</reference>
<reference evidence="2" key="1">
    <citation type="journal article" date="2014" name="Int. J. Syst. Evol. Microbiol.">
        <title>Complete genome sequence of Corynebacterium casei LMG S-19264T (=DSM 44701T), isolated from a smear-ripened cheese.</title>
        <authorList>
            <consortium name="US DOE Joint Genome Institute (JGI-PGF)"/>
            <person name="Walter F."/>
            <person name="Albersmeier A."/>
            <person name="Kalinowski J."/>
            <person name="Ruckert C."/>
        </authorList>
    </citation>
    <scope>NUCLEOTIDE SEQUENCE</scope>
    <source>
        <strain evidence="2">KCTC 23430</strain>
    </source>
</reference>
<keyword evidence="3" id="KW-1185">Reference proteome</keyword>
<gene>
    <name evidence="2" type="ORF">GCM10007053_18500</name>
</gene>
<evidence type="ECO:0000259" key="1">
    <source>
        <dbReference type="Pfam" id="PF05050"/>
    </source>
</evidence>
<dbReference type="EMBL" id="BMYM01000002">
    <property type="protein sequence ID" value="GHD33732.1"/>
    <property type="molecule type" value="Genomic_DNA"/>
</dbReference>
<dbReference type="NCBIfam" id="TIGR01444">
    <property type="entry name" value="fkbM_fam"/>
    <property type="match status" value="1"/>
</dbReference>
<dbReference type="PANTHER" id="PTHR34009:SF2">
    <property type="entry name" value="PROTEIN STAR"/>
    <property type="match status" value="1"/>
</dbReference>
<feature type="domain" description="Methyltransferase FkbM" evidence="1">
    <location>
        <begin position="161"/>
        <end position="328"/>
    </location>
</feature>
<organism evidence="2 3">
    <name type="scientific">Parahalioglobus pacificus</name>
    <dbReference type="NCBI Taxonomy" id="930806"/>
    <lineage>
        <taxon>Bacteria</taxon>
        <taxon>Pseudomonadati</taxon>
        <taxon>Pseudomonadota</taxon>
        <taxon>Gammaproteobacteria</taxon>
        <taxon>Cellvibrionales</taxon>
        <taxon>Halieaceae</taxon>
        <taxon>Parahalioglobus</taxon>
    </lineage>
</organism>
<dbReference type="InterPro" id="IPR053202">
    <property type="entry name" value="EGF_Rcpt_Signaling_Reg"/>
</dbReference>
<dbReference type="InterPro" id="IPR029063">
    <property type="entry name" value="SAM-dependent_MTases_sf"/>
</dbReference>
<dbReference type="Pfam" id="PF05050">
    <property type="entry name" value="Methyltransf_21"/>
    <property type="match status" value="1"/>
</dbReference>
<proteinExistence type="predicted"/>
<dbReference type="GO" id="GO:0016197">
    <property type="term" value="P:endosomal transport"/>
    <property type="evidence" value="ECO:0007669"/>
    <property type="project" value="TreeGrafter"/>
</dbReference>
<dbReference type="Gene3D" id="3.40.50.150">
    <property type="entry name" value="Vaccinia Virus protein VP39"/>
    <property type="match status" value="1"/>
</dbReference>
<sequence length="345" mass="39166">MIKRLADTVKLILIALRYLVARRDSGQTISEFLVSDAVGVRERGAVASALVKLELESLSIHGDRDAPKVTVKQFGYVLQEVNNIGYLQRGKVSMTRDTWSGLLRIYHTLNQADYQELNRLIDKLQNEYFCDDIVPQDAYAQEGEDLIVARLNRNSTGFFVDIGAHHPTRFSNTYKLYERGWRGINIDPLPGGMQAFENLRPKDINLEVAISDNEEPGSLTYYMFDEPAFNSLEERNITDATALGAKLIAEVKVPVMTIESLLGERSGEFEKIDLLTVDVEHHELRILQSFPFHLYKPSNIVVEIKGLDLLKPDCNPVYRCLSEQGYRLRSYLYHSAIFVHDGPAL</sequence>
<evidence type="ECO:0000313" key="2">
    <source>
        <dbReference type="EMBL" id="GHD33732.1"/>
    </source>
</evidence>